<dbReference type="AlphaFoldDB" id="A0A7D9IJ86"/>
<sequence length="225" mass="25127">MSFSDSSDDLELMELSDEPATTPIKAKSKRKRKIPSSLADIYDTNMEEDRDEKKAKKGWCIIEWDGEDTYDPVLCKDIFPADELPMTSIAFCPGEIVSALCQGKRYKGRIAAFADTKAGAEKTYLSIIRAKLRNQNVNMPKMSVNIKGAAEPAEVKLKNKVQHKVKDKVKLKGKSAVSKSAVSKSAVQPMPMVQHQQIQRDSTPNFLMASSLANKKEKCCEVLYY</sequence>
<evidence type="ECO:0000313" key="2">
    <source>
        <dbReference type="EMBL" id="CAB4009034.1"/>
    </source>
</evidence>
<proteinExistence type="predicted"/>
<comment type="caution">
    <text evidence="2">The sequence shown here is derived from an EMBL/GenBank/DDBJ whole genome shotgun (WGS) entry which is preliminary data.</text>
</comment>
<accession>A0A7D9IJ86</accession>
<name>A0A7D9IJ86_PARCT</name>
<keyword evidence="3" id="KW-1185">Reference proteome</keyword>
<dbReference type="EMBL" id="CACRXK020006310">
    <property type="protein sequence ID" value="CAB4009034.1"/>
    <property type="molecule type" value="Genomic_DNA"/>
</dbReference>
<feature type="compositionally biased region" description="Acidic residues" evidence="1">
    <location>
        <begin position="1"/>
        <end position="17"/>
    </location>
</feature>
<organism evidence="2 3">
    <name type="scientific">Paramuricea clavata</name>
    <name type="common">Red gorgonian</name>
    <name type="synonym">Violescent sea-whip</name>
    <dbReference type="NCBI Taxonomy" id="317549"/>
    <lineage>
        <taxon>Eukaryota</taxon>
        <taxon>Metazoa</taxon>
        <taxon>Cnidaria</taxon>
        <taxon>Anthozoa</taxon>
        <taxon>Octocorallia</taxon>
        <taxon>Malacalcyonacea</taxon>
        <taxon>Plexauridae</taxon>
        <taxon>Paramuricea</taxon>
    </lineage>
</organism>
<evidence type="ECO:0000313" key="3">
    <source>
        <dbReference type="Proteomes" id="UP001152795"/>
    </source>
</evidence>
<protein>
    <submittedName>
        <fullName evidence="2">Uncharacterized protein</fullName>
    </submittedName>
</protein>
<gene>
    <name evidence="2" type="ORF">PACLA_8A082111</name>
</gene>
<evidence type="ECO:0000256" key="1">
    <source>
        <dbReference type="SAM" id="MobiDB-lite"/>
    </source>
</evidence>
<feature type="region of interest" description="Disordered" evidence="1">
    <location>
        <begin position="1"/>
        <end position="35"/>
    </location>
</feature>
<reference evidence="2" key="1">
    <citation type="submission" date="2020-04" db="EMBL/GenBank/DDBJ databases">
        <authorList>
            <person name="Alioto T."/>
            <person name="Alioto T."/>
            <person name="Gomez Garrido J."/>
        </authorList>
    </citation>
    <scope>NUCLEOTIDE SEQUENCE</scope>
    <source>
        <strain evidence="2">A484AB</strain>
    </source>
</reference>
<dbReference type="Proteomes" id="UP001152795">
    <property type="component" value="Unassembled WGS sequence"/>
</dbReference>